<dbReference type="RefSeq" id="WP_055680604.1">
    <property type="nucleotide sequence ID" value="NZ_CACRSR010000013.1"/>
</dbReference>
<dbReference type="Pfam" id="PF16938">
    <property type="entry name" value="Phage_holin_Dp1"/>
    <property type="match status" value="1"/>
</dbReference>
<protein>
    <submittedName>
        <fullName evidence="1">Phage holin-like protein</fullName>
    </submittedName>
</protein>
<evidence type="ECO:0000313" key="1">
    <source>
        <dbReference type="EMBL" id="CUN92373.1"/>
    </source>
</evidence>
<gene>
    <name evidence="1" type="ORF">ERS852382_01681</name>
</gene>
<name>A0A174AW37_BIFAD</name>
<dbReference type="Proteomes" id="UP000095647">
    <property type="component" value="Unassembled WGS sequence"/>
</dbReference>
<reference evidence="1 2" key="1">
    <citation type="submission" date="2015-09" db="EMBL/GenBank/DDBJ databases">
        <authorList>
            <consortium name="Pathogen Informatics"/>
        </authorList>
    </citation>
    <scope>NUCLEOTIDE SEQUENCE [LARGE SCALE GENOMIC DNA]</scope>
    <source>
        <strain evidence="1 2">2789STDY5608824</strain>
    </source>
</reference>
<proteinExistence type="predicted"/>
<evidence type="ECO:0000313" key="2">
    <source>
        <dbReference type="Proteomes" id="UP000095647"/>
    </source>
</evidence>
<dbReference type="InterPro" id="IPR031612">
    <property type="entry name" value="Phage_holin_Dp1"/>
</dbReference>
<accession>A0A174AW37</accession>
<organism evidence="1 2">
    <name type="scientific">Bifidobacterium adolescentis</name>
    <dbReference type="NCBI Taxonomy" id="1680"/>
    <lineage>
        <taxon>Bacteria</taxon>
        <taxon>Bacillati</taxon>
        <taxon>Actinomycetota</taxon>
        <taxon>Actinomycetes</taxon>
        <taxon>Bifidobacteriales</taxon>
        <taxon>Bifidobacteriaceae</taxon>
        <taxon>Bifidobacterium</taxon>
    </lineage>
</organism>
<dbReference type="EMBL" id="CYYI01000006">
    <property type="protein sequence ID" value="CUN92373.1"/>
    <property type="molecule type" value="Genomic_DNA"/>
</dbReference>
<sequence length="81" mass="8621">MDESNSPQSDYLLPGRVYDILKWLALIALPAVAWLVGAVGPQWGLPHCGELVTTINAIGLFVGALIGVSQLTFVKADEDGQ</sequence>
<dbReference type="AlphaFoldDB" id="A0A174AW37"/>